<gene>
    <name evidence="1" type="ORF">TSAR_014802</name>
</gene>
<dbReference type="Proteomes" id="UP000215335">
    <property type="component" value="Unassembled WGS sequence"/>
</dbReference>
<proteinExistence type="predicted"/>
<comment type="caution">
    <text evidence="1">The sequence shown here is derived from an EMBL/GenBank/DDBJ whole genome shotgun (WGS) entry which is preliminary data.</text>
</comment>
<sequence length="56" mass="6404">MSRVYTRHGFRITIKRQAEECNVVAALARRQSVCLASQRISVQARGPSLFRCTFHP</sequence>
<accession>A0A232EDY0</accession>
<protein>
    <submittedName>
        <fullName evidence="1">Uncharacterized protein</fullName>
    </submittedName>
</protein>
<reference evidence="1 2" key="1">
    <citation type="journal article" date="2017" name="Curr. Biol.">
        <title>The Evolution of Venom by Co-option of Single-Copy Genes.</title>
        <authorList>
            <person name="Martinson E.O."/>
            <person name="Mrinalini"/>
            <person name="Kelkar Y.D."/>
            <person name="Chang C.H."/>
            <person name="Werren J.H."/>
        </authorList>
    </citation>
    <scope>NUCLEOTIDE SEQUENCE [LARGE SCALE GENOMIC DNA]</scope>
    <source>
        <strain evidence="1 2">Alberta</strain>
        <tissue evidence="1">Whole body</tissue>
    </source>
</reference>
<dbReference type="AlphaFoldDB" id="A0A232EDY0"/>
<name>A0A232EDY0_9HYME</name>
<evidence type="ECO:0000313" key="2">
    <source>
        <dbReference type="Proteomes" id="UP000215335"/>
    </source>
</evidence>
<dbReference type="EMBL" id="NNAY01005800">
    <property type="protein sequence ID" value="OXU16557.1"/>
    <property type="molecule type" value="Genomic_DNA"/>
</dbReference>
<keyword evidence="2" id="KW-1185">Reference proteome</keyword>
<evidence type="ECO:0000313" key="1">
    <source>
        <dbReference type="EMBL" id="OXU16557.1"/>
    </source>
</evidence>
<organism evidence="1 2">
    <name type="scientific">Trichomalopsis sarcophagae</name>
    <dbReference type="NCBI Taxonomy" id="543379"/>
    <lineage>
        <taxon>Eukaryota</taxon>
        <taxon>Metazoa</taxon>
        <taxon>Ecdysozoa</taxon>
        <taxon>Arthropoda</taxon>
        <taxon>Hexapoda</taxon>
        <taxon>Insecta</taxon>
        <taxon>Pterygota</taxon>
        <taxon>Neoptera</taxon>
        <taxon>Endopterygota</taxon>
        <taxon>Hymenoptera</taxon>
        <taxon>Apocrita</taxon>
        <taxon>Proctotrupomorpha</taxon>
        <taxon>Chalcidoidea</taxon>
        <taxon>Pteromalidae</taxon>
        <taxon>Pteromalinae</taxon>
        <taxon>Trichomalopsis</taxon>
    </lineage>
</organism>